<keyword evidence="3 7" id="KW-0479">Metal-binding</keyword>
<comment type="similarity">
    <text evidence="1 8">Belongs to the cytochrome P450 family.</text>
</comment>
<evidence type="ECO:0000256" key="2">
    <source>
        <dbReference type="ARBA" id="ARBA00022617"/>
    </source>
</evidence>
<dbReference type="GO" id="GO:0005506">
    <property type="term" value="F:iron ion binding"/>
    <property type="evidence" value="ECO:0007669"/>
    <property type="project" value="InterPro"/>
</dbReference>
<dbReference type="Gene3D" id="1.10.630.10">
    <property type="entry name" value="Cytochrome P450"/>
    <property type="match status" value="1"/>
</dbReference>
<organism evidence="9 10">
    <name type="scientific">Mangrovimonas yunxiaonensis</name>
    <dbReference type="NCBI Taxonomy" id="1197477"/>
    <lineage>
        <taxon>Bacteria</taxon>
        <taxon>Pseudomonadati</taxon>
        <taxon>Bacteroidota</taxon>
        <taxon>Flavobacteriia</taxon>
        <taxon>Flavobacteriales</taxon>
        <taxon>Flavobacteriaceae</taxon>
        <taxon>Mangrovimonas</taxon>
    </lineage>
</organism>
<feature type="binding site" description="axial binding residue" evidence="7">
    <location>
        <position position="394"/>
    </location>
    <ligand>
        <name>heme</name>
        <dbReference type="ChEBI" id="CHEBI:30413"/>
    </ligand>
    <ligandPart>
        <name>Fe</name>
        <dbReference type="ChEBI" id="CHEBI:18248"/>
    </ligandPart>
</feature>
<evidence type="ECO:0000256" key="4">
    <source>
        <dbReference type="ARBA" id="ARBA00023002"/>
    </source>
</evidence>
<keyword evidence="4 8" id="KW-0560">Oxidoreductase</keyword>
<gene>
    <name evidence="9" type="ORF">IA57_03215</name>
</gene>
<dbReference type="InterPro" id="IPR017972">
    <property type="entry name" value="Cyt_P450_CS"/>
</dbReference>
<dbReference type="GO" id="GO:0004497">
    <property type="term" value="F:monooxygenase activity"/>
    <property type="evidence" value="ECO:0007669"/>
    <property type="project" value="UniProtKB-KW"/>
</dbReference>
<evidence type="ECO:0000256" key="5">
    <source>
        <dbReference type="ARBA" id="ARBA00023004"/>
    </source>
</evidence>
<evidence type="ECO:0000256" key="7">
    <source>
        <dbReference type="PIRSR" id="PIRSR602401-1"/>
    </source>
</evidence>
<evidence type="ECO:0000256" key="8">
    <source>
        <dbReference type="RuleBase" id="RU000461"/>
    </source>
</evidence>
<evidence type="ECO:0000256" key="1">
    <source>
        <dbReference type="ARBA" id="ARBA00010617"/>
    </source>
</evidence>
<reference evidence="10" key="2">
    <citation type="submission" date="2014-07" db="EMBL/GenBank/DDBJ databases">
        <title>Genome sequence of Mangrovimonas yunxiaonensis.</title>
        <authorList>
            <person name="Li Y."/>
            <person name="Zheng T."/>
        </authorList>
    </citation>
    <scope>NUCLEOTIDE SEQUENCE [LARGE SCALE GENOMIC DNA]</scope>
    <source>
        <strain evidence="10">LY01</strain>
    </source>
</reference>
<comment type="cofactor">
    <cofactor evidence="7">
        <name>heme</name>
        <dbReference type="ChEBI" id="CHEBI:30413"/>
    </cofactor>
</comment>
<dbReference type="GO" id="GO:0016705">
    <property type="term" value="F:oxidoreductase activity, acting on paired donors, with incorporation or reduction of molecular oxygen"/>
    <property type="evidence" value="ECO:0007669"/>
    <property type="project" value="InterPro"/>
</dbReference>
<evidence type="ECO:0000313" key="10">
    <source>
        <dbReference type="Proteomes" id="UP000028521"/>
    </source>
</evidence>
<dbReference type="PRINTS" id="PR00385">
    <property type="entry name" value="P450"/>
</dbReference>
<dbReference type="SUPFAM" id="SSF48264">
    <property type="entry name" value="Cytochrome P450"/>
    <property type="match status" value="1"/>
</dbReference>
<name>A0A084TMF7_9FLAO</name>
<dbReference type="RefSeq" id="WP_036119080.1">
    <property type="nucleotide sequence ID" value="NZ_BMET01000005.1"/>
</dbReference>
<evidence type="ECO:0000313" key="9">
    <source>
        <dbReference type="EMBL" id="KFB01893.1"/>
    </source>
</evidence>
<comment type="caution">
    <text evidence="9">The sequence shown here is derived from an EMBL/GenBank/DDBJ whole genome shotgun (WGS) entry which is preliminary data.</text>
</comment>
<keyword evidence="10" id="KW-1185">Reference proteome</keyword>
<dbReference type="STRING" id="1197477.IA57_03215"/>
<dbReference type="InterPro" id="IPR050196">
    <property type="entry name" value="Cytochrome_P450_Monoox"/>
</dbReference>
<dbReference type="Proteomes" id="UP000028521">
    <property type="component" value="Unassembled WGS sequence"/>
</dbReference>
<dbReference type="GO" id="GO:0020037">
    <property type="term" value="F:heme binding"/>
    <property type="evidence" value="ECO:0007669"/>
    <property type="project" value="InterPro"/>
</dbReference>
<evidence type="ECO:0000256" key="3">
    <source>
        <dbReference type="ARBA" id="ARBA00022723"/>
    </source>
</evidence>
<dbReference type="InterPro" id="IPR002401">
    <property type="entry name" value="Cyt_P450_E_grp-I"/>
</dbReference>
<dbReference type="PANTHER" id="PTHR24291:SF50">
    <property type="entry name" value="BIFUNCTIONAL ALBAFLAVENONE MONOOXYGENASE_TERPENE SYNTHASE"/>
    <property type="match status" value="1"/>
</dbReference>
<evidence type="ECO:0000256" key="6">
    <source>
        <dbReference type="ARBA" id="ARBA00023033"/>
    </source>
</evidence>
<dbReference type="Pfam" id="PF00067">
    <property type="entry name" value="p450"/>
    <property type="match status" value="1"/>
</dbReference>
<keyword evidence="5 7" id="KW-0408">Iron</keyword>
<dbReference type="PRINTS" id="PR00463">
    <property type="entry name" value="EP450I"/>
</dbReference>
<dbReference type="OrthoDB" id="9764248at2"/>
<dbReference type="AlphaFoldDB" id="A0A084TMF7"/>
<reference evidence="9 10" key="1">
    <citation type="journal article" date="2014" name="Genome Announc.">
        <title>Draft Genome Sequence of the Algicidal Bacterium Mangrovimonas yunxiaonensis Strain LY01.</title>
        <authorList>
            <person name="Li Y."/>
            <person name="Zhu H."/>
            <person name="Li C."/>
            <person name="Zhang H."/>
            <person name="Chen Z."/>
            <person name="Zheng W."/>
            <person name="Xu H."/>
            <person name="Zheng T."/>
        </authorList>
    </citation>
    <scope>NUCLEOTIDE SEQUENCE [LARGE SCALE GENOMIC DNA]</scope>
    <source>
        <strain evidence="9 10">LY01</strain>
    </source>
</reference>
<dbReference type="eggNOG" id="COG2124">
    <property type="taxonomic scope" value="Bacteria"/>
</dbReference>
<proteinExistence type="inferred from homology"/>
<keyword evidence="6 8" id="KW-0503">Monooxygenase</keyword>
<dbReference type="InterPro" id="IPR036396">
    <property type="entry name" value="Cyt_P450_sf"/>
</dbReference>
<dbReference type="InterPro" id="IPR001128">
    <property type="entry name" value="Cyt_P450"/>
</dbReference>
<dbReference type="EMBL" id="JPFK01000003">
    <property type="protein sequence ID" value="KFB01893.1"/>
    <property type="molecule type" value="Genomic_DNA"/>
</dbReference>
<protein>
    <submittedName>
        <fullName evidence="9">Cytochrome P450</fullName>
    </submittedName>
</protein>
<accession>A0A084TMF7</accession>
<keyword evidence="2 7" id="KW-0349">Heme</keyword>
<sequence>MEGIKKIPEVSTFTFLRQAISILNNPLPFHHKNFERYGDTFKLNLGFGNYAVFSRDAVLAEHVLQKHWKNYKKSPIQTKDLAKYLGKGLLTAEGDHWKRQRKLIQPAFHKKHLESLVVTIKQTIVEELNQLKEDVAFDVLPFFSNLAFKVVVKALFSNAATDEEIKTLQDVTEENQQMLVKELRQPYLKWYFKSFGVIKKQLARTQASRDILQDIIERRKQSKVQNNDLLDMLLGARYDDGSVMGNEQLIDEILVLFVAGHETTANALSFAVQLLAHHPEWQEKVADQHQDILSQNPTVMEELLKSQLAKQLIEETLRLYPPAYFIDRVNIEPDVCHGYQFKKGTNFLFSILEIHKHPELWESPEQFNPDRFSPEKAKHYTSHYFPFGAGPRKCIGNNFAMYEMTLAISELLLRFSIHPTKQTIEINPLITLKPKNANVIFKLKNSKV</sequence>
<dbReference type="PROSITE" id="PS00086">
    <property type="entry name" value="CYTOCHROME_P450"/>
    <property type="match status" value="1"/>
</dbReference>
<dbReference type="PANTHER" id="PTHR24291">
    <property type="entry name" value="CYTOCHROME P450 FAMILY 4"/>
    <property type="match status" value="1"/>
</dbReference>